<dbReference type="GO" id="GO:0043531">
    <property type="term" value="F:ADP binding"/>
    <property type="evidence" value="ECO:0007669"/>
    <property type="project" value="InterPro"/>
</dbReference>
<feature type="compositionally biased region" description="Basic and acidic residues" evidence="1">
    <location>
        <begin position="3140"/>
        <end position="3166"/>
    </location>
</feature>
<dbReference type="Pfam" id="PF00078">
    <property type="entry name" value="RVT_1"/>
    <property type="match status" value="1"/>
</dbReference>
<feature type="compositionally biased region" description="Acidic residues" evidence="1">
    <location>
        <begin position="1"/>
        <end position="16"/>
    </location>
</feature>
<dbReference type="OrthoDB" id="775972at2759"/>
<sequence length="4239" mass="485073">MDSSDNGDTELLEPEELGAKEKLGDGANGAKEQLVAEENGAKEQLVADKEYEKDVILTSLSKRFPPLLEVQFVPLHSAATAHPFDRSSSTFDLALLPFRCILHVQNQQSVFLGVDPHLGVYHVVSEPLCYQIFDFSGTMVTSEDEESSTSSLERKILKSVTAAMATMIDEKLGALHLNQINLEPNQRQRQQQEEPRQYDEARNYYSHASSYNSQRRQRRERPPPRDPLGKIKLKIPAFHGTNNPDTYFEWEQKIELVFVCQECTEANKVKVASTEFQNYALSWWDHLVTTRRRVGDYPVKTWTEMKNIMRKRFVPSHYHREPPPRRPQEKPNWRSRSVRDKANHDYCNRDVQRSFKQTKPLLNQLSTQIDYEEVHKRVMEAFKAVEKSQKKNPSTTKSVGSETANERPSCLKREMVIQKSESDQSLPICKELIVLEENSENSNKEKVETQPYNADQNQQHLSNKEEQTENKTLKHLTSLQAKCTLSCIQSDFVLDKLTHFEPEQPSSIVLLSQLLEEKSLEGEPRSLSLISEMERPTSHVPKHVIMPFSGDYPRTHYYVFELSTSSIMHLFCPMSVQKGTGVLEKHKHIREMTIKEKPPDLHQPQTNLMITEKKEKGSCFQKPKQLFVYKETLMSLTNPEQVIPSKIKCLLQEFEENNPGGLPPFFGLEHQFLDESGESSKTFLYIIQSKQGKKHVVTDTTTQRYEFLAIPNDRLLDFEQAKESYDSHDGIKDVFQPYDQFTYRTKGFMLNKIKLFELNCFLNDSMFEFDNLSRIAYCISYVKTKEAFSVSYPFTEGFDILVYNQIFDDHAKFLKSCLDDLSKNLFVEEKKYTFCTYDPVFRVFVVKAQVIQREAMKAHAPETWLFNLWLMRFTVQVDYDPWERLRNEHDEWQGSKRQCIMIFDPGGCFWNQMKCSPIHKKIQLMLRSDFPIQVFELTNEKAYEKSMQEEADLRTNLFQEGGDDVIMDSSDNGDTELLEPEELGAKEKLGDGANGAKEQLVAEENGAKEQLVADKEYEKDVILTSLSKRFPPLLEVQFVPLHSAATAHPFDRSSSTFDLALLPFRCILHVQNQQSVFLGVDPHLGVYHVVSEPLCYQIFDFSGTMVTSEDEESSTSSLERKILKSVTAAMATMIDEKLGALHLNQINLEPNQRQRQQQEEPRQYDEARNYYSHASSYNSQRRQRRERPPPRDPLGKIKLKIPAFHGTNNPDTYFEWEQKIELVFVCQECTEANKVKVASTEFQNYALSWWDHLVTTRRRVGDYPVKTWTEMKNIMRKRFVPSHYHREPPPRRPQEKPNWRSRSVRDKANHDYCNRDVQRSFKQTKPLLNQLSTQIDYEEVHKRVMEAFKAVEKSQKKNPSTTKSVGSETANERPSCLKREMVIQKSESDQSLPICKELIVLEENSENSNKEKVETQPYNADQNQQHLSNKEEQTENKTLKHLTSLQAKCTLSCIQSDFVLDKLTHFEPEQPSSIVLLSQLLEEKSLEGEPRSLSLISEMERPTSHVPKHVIMPFSGDYPRTHYYVFELSTSSIMHLFCPMSVQKGTGVLEKHKHIREMTIKEKPPDLHQPQTNLMITEKKEKGSCFQKPKQLFVYKETLMSLTNPEQVIPSKIKCLLQEFEENNPGGLPPFFGLEHQFLDESGESSKTFLYIIQSKQGKKHVVTDTTTQRYEFLAIPNDRLLDFEQAKESYDSHDGIKDVFQPYDQFTYRTKGFMLNKIKLFELNCFLNDSMFEFDNLSRIAYCISYVKTKEAFSVSYPFTEGFDILVYNQIFDDHAKFLKSCLDDLSKNLFVEEKKYTFCTYDPVFRVFVVKAQVIQREAMKAHAPETWLFNLWLMRFTVQVDYDPWERLRNEHDEWQGSKRQCIMIFDPGGCFWNQMKCSPIHKKIQLMLRSDFPIQVFELTNEKAYEKSMQEEADLRTNLFQEGGDDVIMDSSDNGDTELLEPEELGAKEKLGDGANGAKEQLVAEENGAKEQLVADKDSSFHTELKVVDPLRKTSHTMSSSFLSSIRQSDVFVSFRGADTRRNFISHLYRSLDQNGIQTFKDTTLLETDTSNSFELSRAIRECKVVVVVISENYSSSFRCLQDLVMILQIHREGGLSVIPVFYRIDPSDARNLSGKVGIHFSEHAVAYPDYVQIWKSSLTELANIAGDDSKNWESDAELVDSITDKVLHRLRTLTSMDFSGLVGMDRHMEAMYQLLDLGSNKETRKLGIWGKGGVGKTKIARYVYNEILHHFDAHVFLNNVKAIYQNRGSVGLHEAFVSEYLKGRDHMLPEVIRETLKYQRVLLVADNVDQIEQFNAIAKEFDLVGLGSRVIITTQDKQLLTECGVMPQYEVEYLRFPEALQLFSLFAFKQNHPFVGFEELSNRAVKLAGHFPHAILAFGSRLFGKPKEEWEMLLYSYETSLHQSNTRTRNSSFDRSDYRDTSIMGTLRNSENLIGMERHMQALHEFLDIGSFNNLRIIGIWGMGGIGKTSLARHIFEEISRHFHSRVFLENIGKMYQDYGPSRLEEEFLSKNIETEVLTSRGSEGGANVIKRRLGHRKILFIADGVDNIKQLKDVQKMASLFGPGSRVLVTTQDKGLLLANGVKHVYEVKCLGFGEALQLFFQFAFKQQNPSTRFKQLSVHAIELIGCLPLAIKVLGSYLRGRTELDWNSGERNVNSIPPSTITAGLSNGDGSRSAEEELAAKEAEDRRTHVSNPPTTSSPTVSLDDLKAIFTTVTKDLADVVTETNRRLDELARGVQRQPNSEVTPPRPILPRTLARSLDLTDAQSNRFTAMPWSSHHLDVQNKQPHKHPQAPENYAPGFSALDHGGHLEDIYAKLRHIGSQVHKAVSSAPEIDRMIEKTQKTPFTDRITRTRIPQVKLKLPTYEGRSNPKHFMTAFMTTIAKAHFSDEQRDIGCCQLFVEGLTGNALTWFSRLEANSIDNFTQLSTAFLKQYRVFIQPGASSFDLWSMTQESDETLNAYLGRFKEILSKVTITDEAAVAAFRKGLLQGSQLRKDLAIRERIDLDDALHRASRYAFLEDEHAKMALRLHPAKVKEKTRDVYQEPRQHYDPKAANRGTIFAAMDSEDLSQAPVKPSSSKNSYCRFHRFGGHSTEECKHLLNILLGKYKSGEVEAIYHPKGGKSKQKGGFKQTQGKLEDENQHPPENHRPDQNREEEIRVPENELPGPPKRWRGQQPERAPNQPRGRISMIMGGLSDGEDSVTAPKKRARQVYSVRAMPKDEQLSQDPITLTSQDAHGIQHPHNDALVVELVMEDFDVERVLIDNGSSVNLMFLKTWKKMGITERNIKPKIRPLTGKPMDLIHASNSINVPSVLEIPNSNMNIHLVRRSEVGMGSELEVEMKEGLINFLKSRSSTFAWSTKDMTGIAHEVTCHKLNTDPTFKPVRQKRQRLGPDRAKAVQDEVERLLKAGLIMEVQYPEWLANPVVVKKKNGKWRACVAYTDLNKACPKDSYPLPHIDRLVEATARNQLLSFMDAFSGTQERPINEMFSELLGVTMEVFIDDMLVKSLQDGGHIQHLNVCFDILDKYRMKLNPTKCTFGVTSGEFLDYIVAERGIVANPKQINAILALPSPQNKREVQRLTGRIAALNRFIARSTDKCLPFYKLLRGNKDFHWDEKCEIAFQELKEYLTSGAILAKPEEGEMLYLYVSVSSSAVSGVLVRNDRGSEKPIFYTSKALNDAETRYPTLEKLTLAVVTAARKLRPYFQSHSIVVFTDQPLRTVLHSPNQSGRIAKWAIELSEYDVEYRSRPSLKSQVLADFMTELSLDVIDDVPEESWILYADGSSSLQGSGLGILLQSPAGEVLEQSLLLQFKASNNETEHEALIAGLRLAKGIGARRVKAFSDSQLVDLTKQFDKFELTKIPRSDNATADALAALASNTDSDLRRTIHVENIGISSIDLPHPICIIIDPLTIDWRDPIKVYIADGELPADRLEARRLKTKAANYILHEGELYRRSAPKTLLTCVNAKEAAAIMEETHDGDGGNHSGGRALALKIKKDGHYWPTMLADCEAYAAKCEPCQRHGPMKTISPKMLSAVTALYPFMRWAMDIVGSLPPSRSKKFLLVSQFVSLITRKFLAKWNIRFNISTPRYPQGNEQAEATNKTIIAGIKKRLGPKKGNWASKLDDDPRPNDQLLQHHNDFTEKLRDQALVRIQNYQNAAAKYYNQNVRERRFNMGDLVLREVFSNTKEKNVGKLGARWEGPYLISKVVHPGVYQLMTMKLEEVQNPWNAARLKKYYY</sequence>
<feature type="region of interest" description="Disordered" evidence="1">
    <location>
        <begin position="183"/>
        <end position="202"/>
    </location>
</feature>
<dbReference type="GO" id="GO:0007165">
    <property type="term" value="P:signal transduction"/>
    <property type="evidence" value="ECO:0007669"/>
    <property type="project" value="InterPro"/>
</dbReference>
<feature type="compositionally biased region" description="Basic and acidic residues" evidence="1">
    <location>
        <begin position="1186"/>
        <end position="1195"/>
    </location>
</feature>
<dbReference type="PANTHER" id="PTHR48475">
    <property type="entry name" value="RIBONUCLEASE H"/>
    <property type="match status" value="1"/>
</dbReference>
<gene>
    <name evidence="3" type="ORF">ISN44_As06g034570</name>
</gene>
<dbReference type="Pfam" id="PF03732">
    <property type="entry name" value="Retrotrans_gag"/>
    <property type="match status" value="3"/>
</dbReference>
<evidence type="ECO:0000313" key="3">
    <source>
        <dbReference type="EMBL" id="KAG7599266.1"/>
    </source>
</evidence>
<dbReference type="InterPro" id="IPR002182">
    <property type="entry name" value="NB-ARC"/>
</dbReference>
<dbReference type="CDD" id="cd09274">
    <property type="entry name" value="RNase_HI_RT_Ty3"/>
    <property type="match status" value="1"/>
</dbReference>
<feature type="region of interest" description="Disordered" evidence="1">
    <location>
        <begin position="385"/>
        <end position="411"/>
    </location>
</feature>
<reference evidence="3 4" key="1">
    <citation type="submission" date="2020-12" db="EMBL/GenBank/DDBJ databases">
        <title>Concerted genomic and epigenomic changes stabilize Arabidopsis allopolyploids.</title>
        <authorList>
            <person name="Chen Z."/>
        </authorList>
    </citation>
    <scope>NUCLEOTIDE SEQUENCE [LARGE SCALE GENOMIC DNA]</scope>
    <source>
        <strain evidence="3">As9502</strain>
        <tissue evidence="3">Leaf</tissue>
    </source>
</reference>
<feature type="region of interest" description="Disordered" evidence="1">
    <location>
        <begin position="209"/>
        <end position="231"/>
    </location>
</feature>
<feature type="region of interest" description="Disordered" evidence="1">
    <location>
        <begin position="1351"/>
        <end position="1377"/>
    </location>
</feature>
<feature type="compositionally biased region" description="Polar residues" evidence="1">
    <location>
        <begin position="391"/>
        <end position="403"/>
    </location>
</feature>
<feature type="compositionally biased region" description="Polar residues" evidence="1">
    <location>
        <begin position="1416"/>
        <end position="1427"/>
    </location>
</feature>
<evidence type="ECO:0000313" key="4">
    <source>
        <dbReference type="Proteomes" id="UP000694251"/>
    </source>
</evidence>
<feature type="domain" description="TIR" evidence="2">
    <location>
        <begin position="2011"/>
        <end position="2175"/>
    </location>
</feature>
<feature type="region of interest" description="Disordered" evidence="1">
    <location>
        <begin position="313"/>
        <end position="341"/>
    </location>
</feature>
<feature type="region of interest" description="Disordered" evidence="1">
    <location>
        <begin position="1149"/>
        <end position="1168"/>
    </location>
</feature>
<dbReference type="CDD" id="cd09279">
    <property type="entry name" value="RNase_HI_like"/>
    <property type="match status" value="1"/>
</dbReference>
<feature type="compositionally biased region" description="Basic and acidic residues" evidence="1">
    <location>
        <begin position="190"/>
        <end position="202"/>
    </location>
</feature>
<dbReference type="SMART" id="SM00255">
    <property type="entry name" value="TIR"/>
    <property type="match status" value="1"/>
</dbReference>
<feature type="compositionally biased region" description="Basic and acidic residues" evidence="1">
    <location>
        <begin position="318"/>
        <end position="341"/>
    </location>
</feature>
<feature type="compositionally biased region" description="Polar residues" evidence="1">
    <location>
        <begin position="1357"/>
        <end position="1369"/>
    </location>
</feature>
<dbReference type="PROSITE" id="PS50104">
    <property type="entry name" value="TIR"/>
    <property type="match status" value="1"/>
</dbReference>
<dbReference type="InterPro" id="IPR041577">
    <property type="entry name" value="RT_RNaseH_2"/>
</dbReference>
<evidence type="ECO:0000256" key="1">
    <source>
        <dbReference type="SAM" id="MobiDB-lite"/>
    </source>
</evidence>
<feature type="compositionally biased region" description="Polar residues" evidence="1">
    <location>
        <begin position="450"/>
        <end position="461"/>
    </location>
</feature>
<dbReference type="InterPro" id="IPR000477">
    <property type="entry name" value="RT_dom"/>
</dbReference>
<comment type="caution">
    <text evidence="3">The sequence shown here is derived from an EMBL/GenBank/DDBJ whole genome shotgun (WGS) entry which is preliminary data.</text>
</comment>
<dbReference type="Pfam" id="PF17919">
    <property type="entry name" value="RT_RNaseH_2"/>
    <property type="match status" value="1"/>
</dbReference>
<feature type="compositionally biased region" description="Basic and acidic residues" evidence="1">
    <location>
        <begin position="1156"/>
        <end position="1168"/>
    </location>
</feature>
<feature type="compositionally biased region" description="Basic and acidic residues" evidence="1">
    <location>
        <begin position="2679"/>
        <end position="2695"/>
    </location>
</feature>
<dbReference type="PANTHER" id="PTHR48475:SF2">
    <property type="entry name" value="RIBONUCLEASE H"/>
    <property type="match status" value="1"/>
</dbReference>
<feature type="region of interest" description="Disordered" evidence="1">
    <location>
        <begin position="2657"/>
        <end position="2708"/>
    </location>
</feature>
<feature type="compositionally biased region" description="Basic and acidic residues" evidence="1">
    <location>
        <begin position="1284"/>
        <end position="1307"/>
    </location>
</feature>
<dbReference type="CDD" id="cd00303">
    <property type="entry name" value="retropepsin_like"/>
    <property type="match status" value="1"/>
</dbReference>
<feature type="compositionally biased region" description="Polar residues" evidence="1">
    <location>
        <begin position="2657"/>
        <end position="2677"/>
    </location>
</feature>
<protein>
    <submittedName>
        <fullName evidence="3">Retrotransposon gag domain</fullName>
    </submittedName>
</protein>
<accession>A0A8T2CLQ5</accession>
<dbReference type="InterPro" id="IPR005162">
    <property type="entry name" value="Retrotrans_gag_dom"/>
</dbReference>
<dbReference type="Pfam" id="PF00931">
    <property type="entry name" value="NB-ARC"/>
    <property type="match status" value="2"/>
</dbReference>
<dbReference type="Pfam" id="PF17921">
    <property type="entry name" value="Integrase_H2C2"/>
    <property type="match status" value="1"/>
</dbReference>
<keyword evidence="4" id="KW-1185">Reference proteome</keyword>
<dbReference type="Proteomes" id="UP000694251">
    <property type="component" value="Chromosome 6"/>
</dbReference>
<dbReference type="EMBL" id="JAEFBJ010000006">
    <property type="protein sequence ID" value="KAG7599266.1"/>
    <property type="molecule type" value="Genomic_DNA"/>
</dbReference>
<feature type="region of interest" description="Disordered" evidence="1">
    <location>
        <begin position="1175"/>
        <end position="1197"/>
    </location>
</feature>
<dbReference type="InterPro" id="IPR000157">
    <property type="entry name" value="TIR_dom"/>
</dbReference>
<feature type="region of interest" description="Disordered" evidence="1">
    <location>
        <begin position="1279"/>
        <end position="1307"/>
    </location>
</feature>
<feature type="region of interest" description="Disordered" evidence="1">
    <location>
        <begin position="1"/>
        <end position="30"/>
    </location>
</feature>
<feature type="region of interest" description="Disordered" evidence="1">
    <location>
        <begin position="3122"/>
        <end position="3192"/>
    </location>
</feature>
<dbReference type="CDD" id="cd01647">
    <property type="entry name" value="RT_LTR"/>
    <property type="match status" value="1"/>
</dbReference>
<feature type="compositionally biased region" description="Low complexity" evidence="1">
    <location>
        <begin position="2698"/>
        <end position="2707"/>
    </location>
</feature>
<proteinExistence type="predicted"/>
<evidence type="ECO:0000259" key="2">
    <source>
        <dbReference type="PROSITE" id="PS50104"/>
    </source>
</evidence>
<feature type="region of interest" description="Disordered" evidence="1">
    <location>
        <begin position="439"/>
        <end position="469"/>
    </location>
</feature>
<dbReference type="InterPro" id="IPR041588">
    <property type="entry name" value="Integrase_H2C2"/>
</dbReference>
<feature type="region of interest" description="Disordered" evidence="1">
    <location>
        <begin position="1405"/>
        <end position="1435"/>
    </location>
</feature>
<name>A0A8T2CLQ5_ARASU</name>
<dbReference type="Pfam" id="PF01582">
    <property type="entry name" value="TIR"/>
    <property type="match status" value="1"/>
</dbReference>
<feature type="compositionally biased region" description="Basic and acidic residues" evidence="1">
    <location>
        <begin position="220"/>
        <end position="229"/>
    </location>
</feature>
<organism evidence="3 4">
    <name type="scientific">Arabidopsis suecica</name>
    <name type="common">Swedish thale-cress</name>
    <name type="synonym">Cardaminopsis suecica</name>
    <dbReference type="NCBI Taxonomy" id="45249"/>
    <lineage>
        <taxon>Eukaryota</taxon>
        <taxon>Viridiplantae</taxon>
        <taxon>Streptophyta</taxon>
        <taxon>Embryophyta</taxon>
        <taxon>Tracheophyta</taxon>
        <taxon>Spermatophyta</taxon>
        <taxon>Magnoliopsida</taxon>
        <taxon>eudicotyledons</taxon>
        <taxon>Gunneridae</taxon>
        <taxon>Pentapetalae</taxon>
        <taxon>rosids</taxon>
        <taxon>malvids</taxon>
        <taxon>Brassicales</taxon>
        <taxon>Brassicaceae</taxon>
        <taxon>Camelineae</taxon>
        <taxon>Arabidopsis</taxon>
    </lineage>
</organism>